<dbReference type="Pfam" id="PF00858">
    <property type="entry name" value="ASC"/>
    <property type="match status" value="1"/>
</dbReference>
<evidence type="ECO:0000256" key="12">
    <source>
        <dbReference type="RuleBase" id="RU000679"/>
    </source>
</evidence>
<feature type="transmembrane region" description="Helical" evidence="13">
    <location>
        <begin position="77"/>
        <end position="94"/>
    </location>
</feature>
<keyword evidence="14" id="KW-1185">Reference proteome</keyword>
<keyword evidence="9 13" id="KW-0472">Membrane</keyword>
<name>A0ABM1IRR9_POLDO</name>
<dbReference type="Proteomes" id="UP000694924">
    <property type="component" value="Unplaced"/>
</dbReference>
<keyword evidence="11 12" id="KW-0407">Ion channel</keyword>
<keyword evidence="8 12" id="KW-0406">Ion transport</keyword>
<dbReference type="Gene3D" id="1.10.287.770">
    <property type="entry name" value="YojJ-like"/>
    <property type="match status" value="1"/>
</dbReference>
<evidence type="ECO:0000256" key="5">
    <source>
        <dbReference type="ARBA" id="ARBA00022692"/>
    </source>
</evidence>
<evidence type="ECO:0000256" key="4">
    <source>
        <dbReference type="ARBA" id="ARBA00022461"/>
    </source>
</evidence>
<reference evidence="15" key="1">
    <citation type="submission" date="2025-08" db="UniProtKB">
        <authorList>
            <consortium name="RefSeq"/>
        </authorList>
    </citation>
    <scope>IDENTIFICATION</scope>
    <source>
        <tissue evidence="15">Whole body</tissue>
    </source>
</reference>
<evidence type="ECO:0000256" key="8">
    <source>
        <dbReference type="ARBA" id="ARBA00023065"/>
    </source>
</evidence>
<keyword evidence="5 12" id="KW-0812">Transmembrane</keyword>
<evidence type="ECO:0000256" key="9">
    <source>
        <dbReference type="ARBA" id="ARBA00023136"/>
    </source>
</evidence>
<keyword evidence="7" id="KW-0915">Sodium</keyword>
<dbReference type="GeneID" id="107069809"/>
<proteinExistence type="inferred from homology"/>
<evidence type="ECO:0000256" key="10">
    <source>
        <dbReference type="ARBA" id="ARBA00023201"/>
    </source>
</evidence>
<keyword evidence="10 12" id="KW-0739">Sodium transport</keyword>
<gene>
    <name evidence="15" type="primary">LOC107069809</name>
</gene>
<evidence type="ECO:0000256" key="3">
    <source>
        <dbReference type="ARBA" id="ARBA00022448"/>
    </source>
</evidence>
<evidence type="ECO:0000256" key="13">
    <source>
        <dbReference type="SAM" id="Phobius"/>
    </source>
</evidence>
<keyword evidence="6 13" id="KW-1133">Transmembrane helix</keyword>
<accession>A0ABM1IRR9</accession>
<dbReference type="RefSeq" id="XP_015182906.1">
    <property type="nucleotide sequence ID" value="XM_015327420.1"/>
</dbReference>
<evidence type="ECO:0000256" key="11">
    <source>
        <dbReference type="ARBA" id="ARBA00023303"/>
    </source>
</evidence>
<dbReference type="PANTHER" id="PTHR11690:SF288">
    <property type="entry name" value="AMILORIDE-SENSITIVE NA+ CHANNEL-RELATED"/>
    <property type="match status" value="1"/>
</dbReference>
<protein>
    <submittedName>
        <fullName evidence="15">Sodium channel protein Nach-like</fullName>
    </submittedName>
</protein>
<evidence type="ECO:0000256" key="1">
    <source>
        <dbReference type="ARBA" id="ARBA00004141"/>
    </source>
</evidence>
<dbReference type="Gene3D" id="2.60.470.10">
    <property type="entry name" value="Acid-sensing ion channels like domains"/>
    <property type="match status" value="1"/>
</dbReference>
<evidence type="ECO:0000313" key="14">
    <source>
        <dbReference type="Proteomes" id="UP000694924"/>
    </source>
</evidence>
<comment type="similarity">
    <text evidence="2 12">Belongs to the amiloride-sensitive sodium channel (TC 1.A.6) family.</text>
</comment>
<dbReference type="PRINTS" id="PR01078">
    <property type="entry name" value="AMINACHANNEL"/>
</dbReference>
<evidence type="ECO:0000313" key="15">
    <source>
        <dbReference type="RefSeq" id="XP_015182906.1"/>
    </source>
</evidence>
<evidence type="ECO:0000256" key="2">
    <source>
        <dbReference type="ARBA" id="ARBA00007193"/>
    </source>
</evidence>
<keyword evidence="3 12" id="KW-0813">Transport</keyword>
<evidence type="ECO:0000256" key="6">
    <source>
        <dbReference type="ARBA" id="ARBA00022989"/>
    </source>
</evidence>
<dbReference type="InterPro" id="IPR001873">
    <property type="entry name" value="ENaC"/>
</dbReference>
<sequence>MEKYKSDEKFKQSIRDIKKINNQMTLKKNKSTLISANADRKKRSVKKILQDFTESSSIHGVKYLGMQSIVKSCIGKLLWLIVVVAGFFGANIMLNKFLVNLENNPTELRVETFYSPIINAPFPAITICPSTPTMLKTQLDLMKNIKLPANMSNEEAMFFIKYGTDITTPHITRHPNRLNKYVELLKVNKWTLIDFLAAIKPCKDMIESCWWQGLQINCTDYIKQSYTYYGICCSYNYYLEYLMKYDVRFQEVPILHSVKTGSKSGLTIIFNRDLFFQENETESTNFVNSVKLLVFVHHTVSYPSAETVGYSLQKGQELKLRVQPIIKKKPQNIYHTYFNDSLQLECIPNTQKSNLRFFNEYHQSNCFVDCTITEIYKMCGCVRYIYAPMANYTSLRICDSKDVKCLNKYWYKIKSVNFDTCFCSSLCEDTIYKISTSKYYLKNTQLSVSPIYQHLTATHTVLKVFWKMDFFMIFDTQPASINWKNLAEVGGIFSLFLGCSILSAVEIIYFIYLLCRGICSKKQTHNN</sequence>
<organism evidence="14 15">
    <name type="scientific">Polistes dominula</name>
    <name type="common">European paper wasp</name>
    <name type="synonym">Vespa dominula</name>
    <dbReference type="NCBI Taxonomy" id="743375"/>
    <lineage>
        <taxon>Eukaryota</taxon>
        <taxon>Metazoa</taxon>
        <taxon>Ecdysozoa</taxon>
        <taxon>Arthropoda</taxon>
        <taxon>Hexapoda</taxon>
        <taxon>Insecta</taxon>
        <taxon>Pterygota</taxon>
        <taxon>Neoptera</taxon>
        <taxon>Endopterygota</taxon>
        <taxon>Hymenoptera</taxon>
        <taxon>Apocrita</taxon>
        <taxon>Aculeata</taxon>
        <taxon>Vespoidea</taxon>
        <taxon>Vespidae</taxon>
        <taxon>Polistinae</taxon>
        <taxon>Polistini</taxon>
        <taxon>Polistes</taxon>
    </lineage>
</organism>
<keyword evidence="4 12" id="KW-0894">Sodium channel</keyword>
<dbReference type="PANTHER" id="PTHR11690">
    <property type="entry name" value="AMILORIDE-SENSITIVE SODIUM CHANNEL-RELATED"/>
    <property type="match status" value="1"/>
</dbReference>
<evidence type="ECO:0000256" key="7">
    <source>
        <dbReference type="ARBA" id="ARBA00023053"/>
    </source>
</evidence>
<comment type="subcellular location">
    <subcellularLocation>
        <location evidence="1">Membrane</location>
        <topology evidence="1">Multi-pass membrane protein</topology>
    </subcellularLocation>
</comment>
<feature type="transmembrane region" description="Helical" evidence="13">
    <location>
        <begin position="492"/>
        <end position="515"/>
    </location>
</feature>